<evidence type="ECO:0000256" key="6">
    <source>
        <dbReference type="RuleBase" id="RU000682"/>
    </source>
</evidence>
<keyword evidence="2 5" id="KW-0238">DNA-binding</keyword>
<evidence type="ECO:0000256" key="3">
    <source>
        <dbReference type="ARBA" id="ARBA00023155"/>
    </source>
</evidence>
<reference evidence="9 10" key="1">
    <citation type="journal article" date="2016" name="Sci. Rep.">
        <title>Insights into Adaptations to a Near-Obligate Nematode Endoparasitic Lifestyle from the Finished Genome of Drechmeria coniospora.</title>
        <authorList>
            <person name="Zhang L."/>
            <person name="Zhou Z."/>
            <person name="Guo Q."/>
            <person name="Fokkens L."/>
            <person name="Miskei M."/>
            <person name="Pocsi I."/>
            <person name="Zhang W."/>
            <person name="Chen M."/>
            <person name="Wang L."/>
            <person name="Sun Y."/>
            <person name="Donzelli B.G."/>
            <person name="Gibson D.M."/>
            <person name="Nelson D.R."/>
            <person name="Luo J.G."/>
            <person name="Rep M."/>
            <person name="Liu H."/>
            <person name="Yang S."/>
            <person name="Wang J."/>
            <person name="Krasnoff S.B."/>
            <person name="Xu Y."/>
            <person name="Molnar I."/>
            <person name="Lin M."/>
        </authorList>
    </citation>
    <scope>NUCLEOTIDE SEQUENCE [LARGE SCALE GENOMIC DNA]</scope>
    <source>
        <strain evidence="9 10">ARSEF 6962</strain>
    </source>
</reference>
<evidence type="ECO:0000259" key="8">
    <source>
        <dbReference type="PROSITE" id="PS50071"/>
    </source>
</evidence>
<feature type="compositionally biased region" description="Basic and acidic residues" evidence="7">
    <location>
        <begin position="244"/>
        <end position="263"/>
    </location>
</feature>
<dbReference type="SUPFAM" id="SSF46689">
    <property type="entry name" value="Homeodomain-like"/>
    <property type="match status" value="1"/>
</dbReference>
<dbReference type="SMART" id="SM00389">
    <property type="entry name" value="HOX"/>
    <property type="match status" value="1"/>
</dbReference>
<dbReference type="InterPro" id="IPR001356">
    <property type="entry name" value="HD"/>
</dbReference>
<keyword evidence="4 5" id="KW-0539">Nucleus</keyword>
<evidence type="ECO:0000313" key="10">
    <source>
        <dbReference type="Proteomes" id="UP000076580"/>
    </source>
</evidence>
<evidence type="ECO:0000256" key="5">
    <source>
        <dbReference type="PROSITE-ProRule" id="PRU00108"/>
    </source>
</evidence>
<feature type="compositionally biased region" description="Low complexity" evidence="7">
    <location>
        <begin position="211"/>
        <end position="222"/>
    </location>
</feature>
<feature type="region of interest" description="Disordered" evidence="7">
    <location>
        <begin position="645"/>
        <end position="669"/>
    </location>
</feature>
<dbReference type="GO" id="GO:0000981">
    <property type="term" value="F:DNA-binding transcription factor activity, RNA polymerase II-specific"/>
    <property type="evidence" value="ECO:0007669"/>
    <property type="project" value="InterPro"/>
</dbReference>
<evidence type="ECO:0000256" key="2">
    <source>
        <dbReference type="ARBA" id="ARBA00023125"/>
    </source>
</evidence>
<dbReference type="Gene3D" id="1.10.10.60">
    <property type="entry name" value="Homeodomain-like"/>
    <property type="match status" value="1"/>
</dbReference>
<evidence type="ECO:0000256" key="4">
    <source>
        <dbReference type="ARBA" id="ARBA00023242"/>
    </source>
</evidence>
<dbReference type="GeneID" id="63716865"/>
<dbReference type="PANTHER" id="PTHR24324:SF5">
    <property type="entry name" value="HEMATOPOIETICALLY-EXPRESSED HOMEOBOX PROTEIN HHEX"/>
    <property type="match status" value="1"/>
</dbReference>
<feature type="region of interest" description="Disordered" evidence="7">
    <location>
        <begin position="35"/>
        <end position="59"/>
    </location>
</feature>
<dbReference type="AlphaFoldDB" id="A0A151GJC5"/>
<dbReference type="InterPro" id="IPR057939">
    <property type="entry name" value="TRF2_HOY1_PH"/>
</dbReference>
<keyword evidence="3 5" id="KW-0371">Homeobox</keyword>
<proteinExistence type="predicted"/>
<name>A0A151GJC5_DRECN</name>
<comment type="subcellular location">
    <subcellularLocation>
        <location evidence="1 5 6">Nucleus</location>
    </subcellularLocation>
</comment>
<dbReference type="PROSITE" id="PS50071">
    <property type="entry name" value="HOMEOBOX_2"/>
    <property type="match status" value="1"/>
</dbReference>
<dbReference type="InterPro" id="IPR009057">
    <property type="entry name" value="Homeodomain-like_sf"/>
</dbReference>
<dbReference type="STRING" id="98403.A0A151GJC5"/>
<dbReference type="PANTHER" id="PTHR24324">
    <property type="entry name" value="HOMEOBOX PROTEIN HHEX"/>
    <property type="match status" value="1"/>
</dbReference>
<comment type="caution">
    <text evidence="9">The sequence shown here is derived from an EMBL/GenBank/DDBJ whole genome shotgun (WGS) entry which is preliminary data.</text>
</comment>
<dbReference type="InterPro" id="IPR017970">
    <property type="entry name" value="Homeobox_CS"/>
</dbReference>
<feature type="compositionally biased region" description="Low complexity" evidence="7">
    <location>
        <begin position="322"/>
        <end position="353"/>
    </location>
</feature>
<gene>
    <name evidence="9" type="ORF">DCS_04222</name>
</gene>
<dbReference type="GO" id="GO:0000978">
    <property type="term" value="F:RNA polymerase II cis-regulatory region sequence-specific DNA binding"/>
    <property type="evidence" value="ECO:0007669"/>
    <property type="project" value="TreeGrafter"/>
</dbReference>
<dbReference type="RefSeq" id="XP_040656567.1">
    <property type="nucleotide sequence ID" value="XM_040801534.1"/>
</dbReference>
<dbReference type="GO" id="GO:0030154">
    <property type="term" value="P:cell differentiation"/>
    <property type="evidence" value="ECO:0007669"/>
    <property type="project" value="TreeGrafter"/>
</dbReference>
<feature type="compositionally biased region" description="Low complexity" evidence="7">
    <location>
        <begin position="645"/>
        <end position="655"/>
    </location>
</feature>
<feature type="domain" description="Homeobox" evidence="8">
    <location>
        <begin position="367"/>
        <end position="427"/>
    </location>
</feature>
<feature type="compositionally biased region" description="Low complexity" evidence="7">
    <location>
        <begin position="292"/>
        <end position="303"/>
    </location>
</feature>
<feature type="region of interest" description="Disordered" evidence="7">
    <location>
        <begin position="316"/>
        <end position="381"/>
    </location>
</feature>
<dbReference type="GO" id="GO:0005634">
    <property type="term" value="C:nucleus"/>
    <property type="evidence" value="ECO:0007669"/>
    <property type="project" value="UniProtKB-SubCell"/>
</dbReference>
<dbReference type="InterPro" id="IPR051000">
    <property type="entry name" value="Homeobox_DNA-bind_prot"/>
</dbReference>
<dbReference type="CDD" id="cd00086">
    <property type="entry name" value="homeodomain"/>
    <property type="match status" value="1"/>
</dbReference>
<dbReference type="PROSITE" id="PS00027">
    <property type="entry name" value="HOMEOBOX_1"/>
    <property type="match status" value="1"/>
</dbReference>
<protein>
    <submittedName>
        <fullName evidence="9">Homeoprotein</fullName>
    </submittedName>
</protein>
<dbReference type="InParanoid" id="A0A151GJC5"/>
<evidence type="ECO:0000313" key="9">
    <source>
        <dbReference type="EMBL" id="KYK57215.1"/>
    </source>
</evidence>
<dbReference type="EMBL" id="LAYC01000002">
    <property type="protein sequence ID" value="KYK57215.1"/>
    <property type="molecule type" value="Genomic_DNA"/>
</dbReference>
<dbReference type="Pfam" id="PF24818">
    <property type="entry name" value="PH_TRF2_HOY1"/>
    <property type="match status" value="1"/>
</dbReference>
<organism evidence="9 10">
    <name type="scientific">Drechmeria coniospora</name>
    <name type="common">Nematophagous fungus</name>
    <name type="synonym">Meria coniospora</name>
    <dbReference type="NCBI Taxonomy" id="98403"/>
    <lineage>
        <taxon>Eukaryota</taxon>
        <taxon>Fungi</taxon>
        <taxon>Dikarya</taxon>
        <taxon>Ascomycota</taxon>
        <taxon>Pezizomycotina</taxon>
        <taxon>Sordariomycetes</taxon>
        <taxon>Hypocreomycetidae</taxon>
        <taxon>Hypocreales</taxon>
        <taxon>Ophiocordycipitaceae</taxon>
        <taxon>Drechmeria</taxon>
    </lineage>
</organism>
<feature type="region of interest" description="Disordered" evidence="7">
    <location>
        <begin position="191"/>
        <end position="304"/>
    </location>
</feature>
<evidence type="ECO:0000256" key="1">
    <source>
        <dbReference type="ARBA" id="ARBA00004123"/>
    </source>
</evidence>
<evidence type="ECO:0000256" key="7">
    <source>
        <dbReference type="SAM" id="MobiDB-lite"/>
    </source>
</evidence>
<dbReference type="Pfam" id="PF00046">
    <property type="entry name" value="Homeodomain"/>
    <property type="match status" value="1"/>
</dbReference>
<dbReference type="Proteomes" id="UP000076580">
    <property type="component" value="Chromosome 02"/>
</dbReference>
<sequence>MHAGAPSFLHRAWSRGTAGTCLLAARCLSSKYLVPGPRRPTGQRRRGRSRSDAAPPFDRPFWAGRAPCPVRLAHPPIHPPTVSRQRYGWYLVRVRPVVLGSAAAGIPYSPVVRFLFSSSSHPSSSSILLPSTPPPPSPVLTFRSRRELAVVSRAISRYPSLLPGPHLCSFASSSCSSTEPTADPIRRRAAALTRERARPHPTDSPLPRRTAPPTDFAPFPAFSRRPACPENLPRPPSIPRSRPSLRDGHDRRVVREPRREPPPIHHHHLLLLPPSPGRADDAPGPRRTQSDPSGPSLSPGPLGRVSAMATKLEHPIVPMPTPTSVMTSPSPASTPSMSRQSPTQSASSASGHSSSKRPPRKSTLTQQQKNQKRQRATQDQLTVLEVEFNKNPTPTAGVREKIAEDINMTERSVQIWFQNRRAKIKSLAKKSLETGEDIDSIPESMRAYLAMQAIESGQGLGGGYLARGALSPFGQSGLVMAADQAAQGKVLIHHLTCRSLSIGKWTRVGQNTMDLIIFYSPDKCTMTYYINNDQAGYKIEYPFSSIKSIWLENDEGDPAKSGGIVIELNRPPHFFMDSSPTTNGFYQCGDFTEDVQASRCMIHHLGGNPKVLTNQLAKLVSLDAFMNRHNPHAFADAHALSVSAPVSPVRPSSQPSFPPPQPGLMPDQHWGLSQMHSAMRPPHGHKRQRSRSVPAPVDFAMFQSQPMPSFYIQPPGEMPPPPPQHAAVYAPSPQPSAGVGSNLRIDTAAGFGLDMRQYPMSATTASPSEFPQSPGYFPGAPDGSPMASSHFGTPYGAAFLSPMMSADAGGHGAVSPLPFGAPAEPSIVEQSPPMSLMGRPGSAELYAAHDGSCAVSDDGTSLNEMYSKHTINLPMHAPSAAAFVQAGPHGEVDMEQLVQFDAVDPASLSPETIPPTAQ</sequence>
<keyword evidence="10" id="KW-1185">Reference proteome</keyword>
<feature type="DNA-binding region" description="Homeobox" evidence="5">
    <location>
        <begin position="369"/>
        <end position="428"/>
    </location>
</feature>
<accession>A0A151GJC5</accession>